<dbReference type="STRING" id="47428.A0A284R907"/>
<reference evidence="2" key="1">
    <citation type="journal article" date="2017" name="Nat. Ecol. Evol.">
        <title>Genome expansion and lineage-specific genetic innovations in the forest pathogenic fungi Armillaria.</title>
        <authorList>
            <person name="Sipos G."/>
            <person name="Prasanna A.N."/>
            <person name="Walter M.C."/>
            <person name="O'Connor E."/>
            <person name="Balint B."/>
            <person name="Krizsan K."/>
            <person name="Kiss B."/>
            <person name="Hess J."/>
            <person name="Varga T."/>
            <person name="Slot J."/>
            <person name="Riley R."/>
            <person name="Boka B."/>
            <person name="Rigling D."/>
            <person name="Barry K."/>
            <person name="Lee J."/>
            <person name="Mihaltcheva S."/>
            <person name="LaButti K."/>
            <person name="Lipzen A."/>
            <person name="Waldron R."/>
            <person name="Moloney N.M."/>
            <person name="Sperisen C."/>
            <person name="Kredics L."/>
            <person name="Vagvoelgyi C."/>
            <person name="Patrignani A."/>
            <person name="Fitzpatrick D."/>
            <person name="Nagy I."/>
            <person name="Doyle S."/>
            <person name="Anderson J.B."/>
            <person name="Grigoriev I.V."/>
            <person name="Gueldener U."/>
            <person name="Muensterkoetter M."/>
            <person name="Nagy L.G."/>
        </authorList>
    </citation>
    <scope>NUCLEOTIDE SEQUENCE [LARGE SCALE GENOMIC DNA]</scope>
    <source>
        <strain evidence="2">C18/9</strain>
    </source>
</reference>
<protein>
    <submittedName>
        <fullName evidence="1">Uncharacterized protein</fullName>
    </submittedName>
</protein>
<name>A0A284R907_ARMOS</name>
<evidence type="ECO:0000313" key="2">
    <source>
        <dbReference type="Proteomes" id="UP000219338"/>
    </source>
</evidence>
<dbReference type="AlphaFoldDB" id="A0A284R907"/>
<dbReference type="OrthoDB" id="429143at2759"/>
<evidence type="ECO:0000313" key="1">
    <source>
        <dbReference type="EMBL" id="SJL05214.1"/>
    </source>
</evidence>
<sequence length="431" mass="47833">MVVLFSVLRVAIDALREIISSYRCGSKRIKQSPGLPVPNPTTPFWSIPCRSFNKKARMSGTAFARTLLDMDRSLEVVMSKARDLDLKKHDAEAAKQIIQFRLSHLDELISVAEEQGLTEEDQCRKVDTYDVLFDKDVFERAKEKLPSEKGDSDGLAGRCAGSFRRRAARSRCIQEFCQNCSRRTLHSGCTRTHLVFPSTTISFTRPAAISAPNTSSIRPMVGRTISSSQSGRYRSRAGTGFDDGWLVRGRLCCAQARLRIDGTTSLNNRLILRHLARGLMQNLCLAAASRWAPSLSLTLSDVLMTAKSSFECLHTLVTHPNNGLPHIIEYHPLFYTAHATFAIPATLSRHLPPITSKSLFSLPGFAAPTCTTILACVTAPLLYRHPSSLATNQQESLPPLSLPSRTSVPAWGQHIATEAWKWIMRMVQVLV</sequence>
<dbReference type="EMBL" id="FUEG01000006">
    <property type="protein sequence ID" value="SJL05214.1"/>
    <property type="molecule type" value="Genomic_DNA"/>
</dbReference>
<dbReference type="Proteomes" id="UP000219338">
    <property type="component" value="Unassembled WGS sequence"/>
</dbReference>
<keyword evidence="2" id="KW-1185">Reference proteome</keyword>
<accession>A0A284R907</accession>
<organism evidence="1 2">
    <name type="scientific">Armillaria ostoyae</name>
    <name type="common">Armillaria root rot fungus</name>
    <dbReference type="NCBI Taxonomy" id="47428"/>
    <lineage>
        <taxon>Eukaryota</taxon>
        <taxon>Fungi</taxon>
        <taxon>Dikarya</taxon>
        <taxon>Basidiomycota</taxon>
        <taxon>Agaricomycotina</taxon>
        <taxon>Agaricomycetes</taxon>
        <taxon>Agaricomycetidae</taxon>
        <taxon>Agaricales</taxon>
        <taxon>Marasmiineae</taxon>
        <taxon>Physalacriaceae</taxon>
        <taxon>Armillaria</taxon>
    </lineage>
</organism>
<proteinExistence type="predicted"/>
<gene>
    <name evidence="1" type="ORF">ARMOST_08580</name>
</gene>